<dbReference type="PANTHER" id="PTHR13355">
    <property type="entry name" value="GLUCOSAMINE 6-PHOSPHATE N-ACETYLTRANSFERASE"/>
    <property type="match status" value="1"/>
</dbReference>
<feature type="domain" description="N-acetyltransferase" evidence="1">
    <location>
        <begin position="4"/>
        <end position="145"/>
    </location>
</feature>
<evidence type="ECO:0000313" key="3">
    <source>
        <dbReference type="Proteomes" id="UP001210925"/>
    </source>
</evidence>
<dbReference type="Gene3D" id="3.40.630.30">
    <property type="match status" value="1"/>
</dbReference>
<dbReference type="InterPro" id="IPR039143">
    <property type="entry name" value="GNPNAT1-like"/>
</dbReference>
<dbReference type="InterPro" id="IPR000182">
    <property type="entry name" value="GNAT_dom"/>
</dbReference>
<protein>
    <recommendedName>
        <fullName evidence="1">N-acetyltransferase domain-containing protein</fullName>
    </recommendedName>
</protein>
<dbReference type="CDD" id="cd04301">
    <property type="entry name" value="NAT_SF"/>
    <property type="match status" value="1"/>
</dbReference>
<dbReference type="Pfam" id="PF13673">
    <property type="entry name" value="Acetyltransf_10"/>
    <property type="match status" value="1"/>
</dbReference>
<evidence type="ECO:0000313" key="2">
    <source>
        <dbReference type="EMBL" id="KAJ3254030.1"/>
    </source>
</evidence>
<dbReference type="InterPro" id="IPR016181">
    <property type="entry name" value="Acyl_CoA_acyltransferase"/>
</dbReference>
<evidence type="ECO:0000259" key="1">
    <source>
        <dbReference type="PROSITE" id="PS51186"/>
    </source>
</evidence>
<dbReference type="PANTHER" id="PTHR13355:SF22">
    <property type="entry name" value="SLL0786 PROTEIN"/>
    <property type="match status" value="1"/>
</dbReference>
<dbReference type="PROSITE" id="PS51186">
    <property type="entry name" value="GNAT"/>
    <property type="match status" value="1"/>
</dbReference>
<gene>
    <name evidence="2" type="ORF">HK103_007569</name>
</gene>
<keyword evidence="3" id="KW-1185">Reference proteome</keyword>
<accession>A0AAD5Y3X1</accession>
<dbReference type="GO" id="GO:0008080">
    <property type="term" value="F:N-acetyltransferase activity"/>
    <property type="evidence" value="ECO:0007669"/>
    <property type="project" value="TreeGrafter"/>
</dbReference>
<proteinExistence type="predicted"/>
<name>A0AAD5Y3X1_9FUNG</name>
<sequence>MFDVNIRFVEHNSNEYNQEIELRQKILREPLGLHFTKKELDQESNQLHICAFIIDTLAGCVVMVPNGTVLRMRQVAVGNDYQGLGIGKLLVQFCEKYAVENDYKCIKLHARENAVPFYTKLDYKTEGDQFIEVGIPHFAMSKYLK</sequence>
<dbReference type="SUPFAM" id="SSF55729">
    <property type="entry name" value="Acyl-CoA N-acyltransferases (Nat)"/>
    <property type="match status" value="1"/>
</dbReference>
<organism evidence="2 3">
    <name type="scientific">Boothiomyces macroporosus</name>
    <dbReference type="NCBI Taxonomy" id="261099"/>
    <lineage>
        <taxon>Eukaryota</taxon>
        <taxon>Fungi</taxon>
        <taxon>Fungi incertae sedis</taxon>
        <taxon>Chytridiomycota</taxon>
        <taxon>Chytridiomycota incertae sedis</taxon>
        <taxon>Chytridiomycetes</taxon>
        <taxon>Rhizophydiales</taxon>
        <taxon>Terramycetaceae</taxon>
        <taxon>Boothiomyces</taxon>
    </lineage>
</organism>
<reference evidence="2" key="1">
    <citation type="submission" date="2020-05" db="EMBL/GenBank/DDBJ databases">
        <title>Phylogenomic resolution of chytrid fungi.</title>
        <authorList>
            <person name="Stajich J.E."/>
            <person name="Amses K."/>
            <person name="Simmons R."/>
            <person name="Seto K."/>
            <person name="Myers J."/>
            <person name="Bonds A."/>
            <person name="Quandt C.A."/>
            <person name="Barry K."/>
            <person name="Liu P."/>
            <person name="Grigoriev I."/>
            <person name="Longcore J.E."/>
            <person name="James T.Y."/>
        </authorList>
    </citation>
    <scope>NUCLEOTIDE SEQUENCE</scope>
    <source>
        <strain evidence="2">PLAUS21</strain>
    </source>
</reference>
<dbReference type="AlphaFoldDB" id="A0AAD5Y3X1"/>
<dbReference type="EMBL" id="JADGKB010000094">
    <property type="protein sequence ID" value="KAJ3254030.1"/>
    <property type="molecule type" value="Genomic_DNA"/>
</dbReference>
<dbReference type="Proteomes" id="UP001210925">
    <property type="component" value="Unassembled WGS sequence"/>
</dbReference>
<comment type="caution">
    <text evidence="2">The sequence shown here is derived from an EMBL/GenBank/DDBJ whole genome shotgun (WGS) entry which is preliminary data.</text>
</comment>